<gene>
    <name evidence="1" type="ORF">CLV73_1792</name>
</gene>
<name>A0A2M9CA93_9FLAO</name>
<dbReference type="Proteomes" id="UP000228740">
    <property type="component" value="Unassembled WGS sequence"/>
</dbReference>
<accession>A0A2M9CA93</accession>
<dbReference type="OrthoDB" id="1262835at2"/>
<sequence length="104" mass="12429">MKGKFYSKQHYFEEYRIKELFAKLYLAESLLNEITLSNSDGKFTVFKENFIDEFYEAEGSNVADFTQLWSWFKPTAEWNIFTGDKGLKLGKEIFEIVDKWKQDQ</sequence>
<evidence type="ECO:0000313" key="2">
    <source>
        <dbReference type="Proteomes" id="UP000228740"/>
    </source>
</evidence>
<dbReference type="EMBL" id="PGFD01000001">
    <property type="protein sequence ID" value="PJJ67773.1"/>
    <property type="molecule type" value="Genomic_DNA"/>
</dbReference>
<dbReference type="AlphaFoldDB" id="A0A2M9CA93"/>
<proteinExistence type="predicted"/>
<reference evidence="1 2" key="1">
    <citation type="submission" date="2017-11" db="EMBL/GenBank/DDBJ databases">
        <title>Genomic Encyclopedia of Archaeal and Bacterial Type Strains, Phase II (KMG-II): From Individual Species to Whole Genera.</title>
        <authorList>
            <person name="Goeker M."/>
        </authorList>
    </citation>
    <scope>NUCLEOTIDE SEQUENCE [LARGE SCALE GENOMIC DNA]</scope>
    <source>
        <strain evidence="1 2">DSM 27617</strain>
    </source>
</reference>
<keyword evidence="2" id="KW-1185">Reference proteome</keyword>
<comment type="caution">
    <text evidence="1">The sequence shown here is derived from an EMBL/GenBank/DDBJ whole genome shotgun (WGS) entry which is preliminary data.</text>
</comment>
<organism evidence="1 2">
    <name type="scientific">Chryseobacterium geocarposphaerae</name>
    <dbReference type="NCBI Taxonomy" id="1416776"/>
    <lineage>
        <taxon>Bacteria</taxon>
        <taxon>Pseudomonadati</taxon>
        <taxon>Bacteroidota</taxon>
        <taxon>Flavobacteriia</taxon>
        <taxon>Flavobacteriales</taxon>
        <taxon>Weeksellaceae</taxon>
        <taxon>Chryseobacterium group</taxon>
        <taxon>Chryseobacterium</taxon>
    </lineage>
</organism>
<dbReference type="RefSeq" id="WP_100376459.1">
    <property type="nucleotide sequence ID" value="NZ_PGFD01000001.1"/>
</dbReference>
<protein>
    <submittedName>
        <fullName evidence="1">Uncharacterized protein</fullName>
    </submittedName>
</protein>
<evidence type="ECO:0000313" key="1">
    <source>
        <dbReference type="EMBL" id="PJJ67773.1"/>
    </source>
</evidence>